<accession>I3Y634</accession>
<dbReference type="InterPro" id="IPR025713">
    <property type="entry name" value="MotB-like_N_dom"/>
</dbReference>
<evidence type="ECO:0000256" key="6">
    <source>
        <dbReference type="ARBA" id="ARBA00023136"/>
    </source>
</evidence>
<dbReference type="Gene3D" id="3.30.1330.60">
    <property type="entry name" value="OmpA-like domain"/>
    <property type="match status" value="1"/>
</dbReference>
<sequence length="304" mass="33183">MARRKTREEHGNHEAWAIPYGDLVTLLMAFFVVLYAVSVVDAGKYRVLSNSLVEAFGSQVPVDPIQIGEPSFALNLMNDDVHRSLVPIEIESGAASRQSEIAIQNLLSPTDVAIENVLDLLEGEERARILNEIGEMSEEIESSLGSLIQDDDIQVTRKPYWLEIAINSNLLFSSGSATLEAVARPVLKNVAAILAKRDARIHVEGHTDNLPISNSTYPSNWELSSGRAATVVNLFAQNGVDPERMVAIGYAEFQPLASNAAEPGRARNRRVAVIVLPGPPPRAGKAIEPERLRSDYEAGIGRIQ</sequence>
<dbReference type="PANTHER" id="PTHR30329">
    <property type="entry name" value="STATOR ELEMENT OF FLAGELLAR MOTOR COMPLEX"/>
    <property type="match status" value="1"/>
</dbReference>
<comment type="subcellular location">
    <subcellularLocation>
        <location evidence="1">Cell membrane</location>
        <topology evidence="1">Single-pass membrane protein</topology>
    </subcellularLocation>
</comment>
<dbReference type="EMBL" id="CP003154">
    <property type="protein sequence ID" value="AFL72452.1"/>
    <property type="molecule type" value="Genomic_DNA"/>
</dbReference>
<dbReference type="NCBIfam" id="NF006541">
    <property type="entry name" value="PRK09038.1"/>
    <property type="match status" value="1"/>
</dbReference>
<keyword evidence="4 8" id="KW-0812">Transmembrane</keyword>
<evidence type="ECO:0000313" key="10">
    <source>
        <dbReference type="EMBL" id="AFL72452.1"/>
    </source>
</evidence>
<dbReference type="PANTHER" id="PTHR30329:SF20">
    <property type="entry name" value="EXPORTED PROTEIN"/>
    <property type="match status" value="1"/>
</dbReference>
<name>I3Y634_THIV6</name>
<dbReference type="PROSITE" id="PS51123">
    <property type="entry name" value="OMPA_2"/>
    <property type="match status" value="1"/>
</dbReference>
<keyword evidence="5 8" id="KW-1133">Transmembrane helix</keyword>
<dbReference type="InterPro" id="IPR036737">
    <property type="entry name" value="OmpA-like_sf"/>
</dbReference>
<dbReference type="InterPro" id="IPR050330">
    <property type="entry name" value="Bact_OuterMem_StrucFunc"/>
</dbReference>
<dbReference type="KEGG" id="tvi:Thivi_0383"/>
<keyword evidence="10" id="KW-0969">Cilium</keyword>
<dbReference type="RefSeq" id="WP_014776955.1">
    <property type="nucleotide sequence ID" value="NC_018012.1"/>
</dbReference>
<keyword evidence="11" id="KW-1185">Reference proteome</keyword>
<dbReference type="CDD" id="cd07185">
    <property type="entry name" value="OmpA_C-like"/>
    <property type="match status" value="1"/>
</dbReference>
<evidence type="ECO:0000256" key="4">
    <source>
        <dbReference type="ARBA" id="ARBA00022692"/>
    </source>
</evidence>
<evidence type="ECO:0000256" key="7">
    <source>
        <dbReference type="PROSITE-ProRule" id="PRU00473"/>
    </source>
</evidence>
<dbReference type="HOGENOM" id="CLU_016890_0_0_6"/>
<feature type="domain" description="OmpA-like" evidence="9">
    <location>
        <begin position="159"/>
        <end position="279"/>
    </location>
</feature>
<dbReference type="eggNOG" id="COG1360">
    <property type="taxonomic scope" value="Bacteria"/>
</dbReference>
<evidence type="ECO:0000313" key="11">
    <source>
        <dbReference type="Proteomes" id="UP000006062"/>
    </source>
</evidence>
<protein>
    <submittedName>
        <fullName evidence="10">Flagellar motor protein</fullName>
    </submittedName>
</protein>
<dbReference type="STRING" id="765911.Thivi_0383"/>
<proteinExistence type="inferred from homology"/>
<dbReference type="Pfam" id="PF00691">
    <property type="entry name" value="OmpA"/>
    <property type="match status" value="1"/>
</dbReference>
<keyword evidence="10" id="KW-0966">Cell projection</keyword>
<feature type="transmembrane region" description="Helical" evidence="8">
    <location>
        <begin position="20"/>
        <end position="40"/>
    </location>
</feature>
<evidence type="ECO:0000256" key="8">
    <source>
        <dbReference type="SAM" id="Phobius"/>
    </source>
</evidence>
<dbReference type="GO" id="GO:0005886">
    <property type="term" value="C:plasma membrane"/>
    <property type="evidence" value="ECO:0007669"/>
    <property type="project" value="UniProtKB-SubCell"/>
</dbReference>
<dbReference type="InterPro" id="IPR006665">
    <property type="entry name" value="OmpA-like"/>
</dbReference>
<comment type="similarity">
    <text evidence="2">Belongs to the MotB family.</text>
</comment>
<keyword evidence="10" id="KW-0282">Flagellum</keyword>
<keyword evidence="3" id="KW-1003">Cell membrane</keyword>
<dbReference type="OrthoDB" id="9815217at2"/>
<gene>
    <name evidence="10" type="ordered locus">Thivi_0383</name>
</gene>
<evidence type="ECO:0000256" key="1">
    <source>
        <dbReference type="ARBA" id="ARBA00004162"/>
    </source>
</evidence>
<dbReference type="AlphaFoldDB" id="I3Y634"/>
<evidence type="ECO:0000259" key="9">
    <source>
        <dbReference type="PROSITE" id="PS51123"/>
    </source>
</evidence>
<keyword evidence="6 7" id="KW-0472">Membrane</keyword>
<evidence type="ECO:0000256" key="3">
    <source>
        <dbReference type="ARBA" id="ARBA00022475"/>
    </source>
</evidence>
<evidence type="ECO:0000256" key="2">
    <source>
        <dbReference type="ARBA" id="ARBA00008914"/>
    </source>
</evidence>
<dbReference type="Proteomes" id="UP000006062">
    <property type="component" value="Chromosome"/>
</dbReference>
<organism evidence="10 11">
    <name type="scientific">Thiocystis violascens (strain ATCC 17096 / DSM 198 / 6111)</name>
    <name type="common">Chromatium violascens</name>
    <dbReference type="NCBI Taxonomy" id="765911"/>
    <lineage>
        <taxon>Bacteria</taxon>
        <taxon>Pseudomonadati</taxon>
        <taxon>Pseudomonadota</taxon>
        <taxon>Gammaproteobacteria</taxon>
        <taxon>Chromatiales</taxon>
        <taxon>Chromatiaceae</taxon>
        <taxon>Thiocystis</taxon>
    </lineage>
</organism>
<dbReference type="SUPFAM" id="SSF103088">
    <property type="entry name" value="OmpA-like"/>
    <property type="match status" value="1"/>
</dbReference>
<dbReference type="Pfam" id="PF13677">
    <property type="entry name" value="MotB_plug"/>
    <property type="match status" value="1"/>
</dbReference>
<reference evidence="10 11" key="1">
    <citation type="submission" date="2012-06" db="EMBL/GenBank/DDBJ databases">
        <title>Complete sequence of Thiocystis violascens DSM 198.</title>
        <authorList>
            <consortium name="US DOE Joint Genome Institute"/>
            <person name="Lucas S."/>
            <person name="Han J."/>
            <person name="Lapidus A."/>
            <person name="Cheng J.-F."/>
            <person name="Goodwin L."/>
            <person name="Pitluck S."/>
            <person name="Peters L."/>
            <person name="Ovchinnikova G."/>
            <person name="Teshima H."/>
            <person name="Detter J.C."/>
            <person name="Han C."/>
            <person name="Tapia R."/>
            <person name="Land M."/>
            <person name="Hauser L."/>
            <person name="Kyrpides N."/>
            <person name="Ivanova N."/>
            <person name="Pagani I."/>
            <person name="Vogl K."/>
            <person name="Liu Z."/>
            <person name="Frigaard N.-U."/>
            <person name="Bryant D."/>
            <person name="Woyke T."/>
        </authorList>
    </citation>
    <scope>NUCLEOTIDE SEQUENCE [LARGE SCALE GENOMIC DNA]</scope>
    <source>
        <strain evidence="11">ATCC 17096 / DSM 198 / 6111</strain>
    </source>
</reference>
<evidence type="ECO:0000256" key="5">
    <source>
        <dbReference type="ARBA" id="ARBA00022989"/>
    </source>
</evidence>